<dbReference type="InterPro" id="IPR027417">
    <property type="entry name" value="P-loop_NTPase"/>
</dbReference>
<feature type="domain" description="ATPase AAA-type core" evidence="2">
    <location>
        <begin position="22"/>
        <end position="344"/>
    </location>
</feature>
<organism evidence="3 4">
    <name type="scientific">Psychromicrobium silvestre</name>
    <dbReference type="NCBI Taxonomy" id="1645614"/>
    <lineage>
        <taxon>Bacteria</taxon>
        <taxon>Bacillati</taxon>
        <taxon>Actinomycetota</taxon>
        <taxon>Actinomycetes</taxon>
        <taxon>Micrococcales</taxon>
        <taxon>Micrococcaceae</taxon>
        <taxon>Psychromicrobium</taxon>
    </lineage>
</organism>
<dbReference type="SUPFAM" id="SSF52540">
    <property type="entry name" value="P-loop containing nucleoside triphosphate hydrolases"/>
    <property type="match status" value="1"/>
</dbReference>
<keyword evidence="1" id="KW-0227">DNA damage</keyword>
<dbReference type="GO" id="GO:0009432">
    <property type="term" value="P:SOS response"/>
    <property type="evidence" value="ECO:0007669"/>
    <property type="project" value="UniProtKB-KW"/>
</dbReference>
<reference evidence="3 4" key="1">
    <citation type="submission" date="2020-07" db="EMBL/GenBank/DDBJ databases">
        <title>Sequencing the genomes of 1000 actinobacteria strains.</title>
        <authorList>
            <person name="Klenk H.-P."/>
        </authorList>
    </citation>
    <scope>NUCLEOTIDE SEQUENCE [LARGE SCALE GENOMIC DNA]</scope>
    <source>
        <strain evidence="3 4">DSM 102047</strain>
    </source>
</reference>
<evidence type="ECO:0000256" key="1">
    <source>
        <dbReference type="ARBA" id="ARBA00023236"/>
    </source>
</evidence>
<dbReference type="InterPro" id="IPR003959">
    <property type="entry name" value="ATPase_AAA_core"/>
</dbReference>
<gene>
    <name evidence="3" type="ORF">FHU41_002874</name>
</gene>
<keyword evidence="1" id="KW-0742">SOS response</keyword>
<dbReference type="PANTHER" id="PTHR32182">
    <property type="entry name" value="DNA REPLICATION AND REPAIR PROTEIN RECF"/>
    <property type="match status" value="1"/>
</dbReference>
<dbReference type="PANTHER" id="PTHR32182:SF25">
    <property type="entry name" value="SLR1056 PROTEIN"/>
    <property type="match status" value="1"/>
</dbReference>
<sequence>MAIRNFRSIRDLVLDLHGLDLVTGANGSGKSNLYKALRLLAECANGEVIGSLARQGGLNSVLWAGPESLSRGMLSGEIPVQGTVRKEPVSLRLGFASEDFGYLLDLGLPVPGESSFGRDPIIKAEQVFAGPSARPAAVLTERNGSLVRGRDEQGHWQELSRNLHSHESMLNEVADLQRSPELYRVRQMMRAWRFYDHFRTDPLAPARQAQVGTRTPILSHHGDDLAAALQTVIEAGGGERLALAIDRAFPGSAVRIEEHEGMFQTTLKQAGMLRPLSAAELSDGTLRYLLLCAALLTSRPPELMVLNEPETSLHIDLLPALAQLLLDASEHCQLLVVTHSPLLIGELEHSPGAVHRHELSKQLGETTLEGRGLLDVPSWTWPNRGRMG</sequence>
<dbReference type="FunFam" id="3.40.50.300:FF:002708">
    <property type="entry name" value="FeS assembly ATPase SufC"/>
    <property type="match status" value="1"/>
</dbReference>
<dbReference type="GO" id="GO:0005524">
    <property type="term" value="F:ATP binding"/>
    <property type="evidence" value="ECO:0007669"/>
    <property type="project" value="InterPro"/>
</dbReference>
<dbReference type="Gene3D" id="3.40.50.300">
    <property type="entry name" value="P-loop containing nucleotide triphosphate hydrolases"/>
    <property type="match status" value="2"/>
</dbReference>
<dbReference type="GO" id="GO:0006302">
    <property type="term" value="P:double-strand break repair"/>
    <property type="evidence" value="ECO:0007669"/>
    <property type="project" value="TreeGrafter"/>
</dbReference>
<dbReference type="GO" id="GO:0000731">
    <property type="term" value="P:DNA synthesis involved in DNA repair"/>
    <property type="evidence" value="ECO:0007669"/>
    <property type="project" value="TreeGrafter"/>
</dbReference>
<dbReference type="PIRSF" id="PIRSF029347">
    <property type="entry name" value="RecF"/>
    <property type="match status" value="1"/>
</dbReference>
<keyword evidence="4" id="KW-1185">Reference proteome</keyword>
<dbReference type="InterPro" id="IPR014555">
    <property type="entry name" value="RecF-like"/>
</dbReference>
<dbReference type="Proteomes" id="UP000521748">
    <property type="component" value="Unassembled WGS sequence"/>
</dbReference>
<dbReference type="Pfam" id="PF13304">
    <property type="entry name" value="AAA_21"/>
    <property type="match status" value="1"/>
</dbReference>
<protein>
    <submittedName>
        <fullName evidence="3">Putative ATPase</fullName>
    </submittedName>
</protein>
<evidence type="ECO:0000313" key="4">
    <source>
        <dbReference type="Proteomes" id="UP000521748"/>
    </source>
</evidence>
<dbReference type="EMBL" id="JACBYQ010000002">
    <property type="protein sequence ID" value="NYE96624.1"/>
    <property type="molecule type" value="Genomic_DNA"/>
</dbReference>
<evidence type="ECO:0000259" key="2">
    <source>
        <dbReference type="Pfam" id="PF13304"/>
    </source>
</evidence>
<accession>A0A7Y9LVZ7</accession>
<proteinExistence type="predicted"/>
<comment type="caution">
    <text evidence="3">The sequence shown here is derived from an EMBL/GenBank/DDBJ whole genome shotgun (WGS) entry which is preliminary data.</text>
</comment>
<name>A0A7Y9LVZ7_9MICC</name>
<dbReference type="GO" id="GO:0016887">
    <property type="term" value="F:ATP hydrolysis activity"/>
    <property type="evidence" value="ECO:0007669"/>
    <property type="project" value="InterPro"/>
</dbReference>
<dbReference type="AlphaFoldDB" id="A0A7Y9LVZ7"/>
<evidence type="ECO:0000313" key="3">
    <source>
        <dbReference type="EMBL" id="NYE96624.1"/>
    </source>
</evidence>